<reference evidence="2 3" key="1">
    <citation type="submission" date="2013-03" db="EMBL/GenBank/DDBJ databases">
        <title>The Genome Sequence of Capronia epimyces CBS 606.96.</title>
        <authorList>
            <consortium name="The Broad Institute Genomics Platform"/>
            <person name="Cuomo C."/>
            <person name="de Hoog S."/>
            <person name="Gorbushina A."/>
            <person name="Walker B."/>
            <person name="Young S.K."/>
            <person name="Zeng Q."/>
            <person name="Gargeya S."/>
            <person name="Fitzgerald M."/>
            <person name="Haas B."/>
            <person name="Abouelleil A."/>
            <person name="Allen A.W."/>
            <person name="Alvarado L."/>
            <person name="Arachchi H.M."/>
            <person name="Berlin A.M."/>
            <person name="Chapman S.B."/>
            <person name="Gainer-Dewar J."/>
            <person name="Goldberg J."/>
            <person name="Griggs A."/>
            <person name="Gujja S."/>
            <person name="Hansen M."/>
            <person name="Howarth C."/>
            <person name="Imamovic A."/>
            <person name="Ireland A."/>
            <person name="Larimer J."/>
            <person name="McCowan C."/>
            <person name="Murphy C."/>
            <person name="Pearson M."/>
            <person name="Poon T.W."/>
            <person name="Priest M."/>
            <person name="Roberts A."/>
            <person name="Saif S."/>
            <person name="Shea T."/>
            <person name="Sisk P."/>
            <person name="Sykes S."/>
            <person name="Wortman J."/>
            <person name="Nusbaum C."/>
            <person name="Birren B."/>
        </authorList>
    </citation>
    <scope>NUCLEOTIDE SEQUENCE [LARGE SCALE GENOMIC DNA]</scope>
    <source>
        <strain evidence="2 3">CBS 606.96</strain>
    </source>
</reference>
<dbReference type="SUPFAM" id="SSF50978">
    <property type="entry name" value="WD40 repeat-like"/>
    <property type="match status" value="1"/>
</dbReference>
<dbReference type="InterPro" id="IPR001810">
    <property type="entry name" value="F-box_dom"/>
</dbReference>
<evidence type="ECO:0000259" key="1">
    <source>
        <dbReference type="PROSITE" id="PS50181"/>
    </source>
</evidence>
<dbReference type="InterPro" id="IPR036322">
    <property type="entry name" value="WD40_repeat_dom_sf"/>
</dbReference>
<dbReference type="EMBL" id="AMGY01000007">
    <property type="protein sequence ID" value="EXJ80056.1"/>
    <property type="molecule type" value="Genomic_DNA"/>
</dbReference>
<evidence type="ECO:0000313" key="2">
    <source>
        <dbReference type="EMBL" id="EXJ80056.1"/>
    </source>
</evidence>
<keyword evidence="3" id="KW-1185">Reference proteome</keyword>
<accession>W9XST5</accession>
<name>W9XST5_9EURO</name>
<gene>
    <name evidence="2" type="ORF">A1O3_08342</name>
</gene>
<proteinExistence type="predicted"/>
<dbReference type="SUPFAM" id="SSF81383">
    <property type="entry name" value="F-box domain"/>
    <property type="match status" value="1"/>
</dbReference>
<dbReference type="Pfam" id="PF12937">
    <property type="entry name" value="F-box-like"/>
    <property type="match status" value="1"/>
</dbReference>
<dbReference type="RefSeq" id="XP_007736630.1">
    <property type="nucleotide sequence ID" value="XM_007738440.1"/>
</dbReference>
<dbReference type="AlphaFoldDB" id="W9XST5"/>
<dbReference type="eggNOG" id="ENOG502S63K">
    <property type="taxonomic scope" value="Eukaryota"/>
</dbReference>
<dbReference type="GeneID" id="19172430"/>
<dbReference type="HOGENOM" id="CLU_024462_1_0_1"/>
<dbReference type="InterPro" id="IPR036047">
    <property type="entry name" value="F-box-like_dom_sf"/>
</dbReference>
<dbReference type="Pfam" id="PF25499">
    <property type="entry name" value="Beta-prop_pof12"/>
    <property type="match status" value="1"/>
</dbReference>
<comment type="caution">
    <text evidence="2">The sequence shown here is derived from an EMBL/GenBank/DDBJ whole genome shotgun (WGS) entry which is preliminary data.</text>
</comment>
<organism evidence="2 3">
    <name type="scientific">Capronia epimyces CBS 606.96</name>
    <dbReference type="NCBI Taxonomy" id="1182542"/>
    <lineage>
        <taxon>Eukaryota</taxon>
        <taxon>Fungi</taxon>
        <taxon>Dikarya</taxon>
        <taxon>Ascomycota</taxon>
        <taxon>Pezizomycotina</taxon>
        <taxon>Eurotiomycetes</taxon>
        <taxon>Chaetothyriomycetidae</taxon>
        <taxon>Chaetothyriales</taxon>
        <taxon>Herpotrichiellaceae</taxon>
        <taxon>Capronia</taxon>
    </lineage>
</organism>
<evidence type="ECO:0000313" key="3">
    <source>
        <dbReference type="Proteomes" id="UP000019478"/>
    </source>
</evidence>
<feature type="domain" description="F-box" evidence="1">
    <location>
        <begin position="24"/>
        <end position="70"/>
    </location>
</feature>
<dbReference type="PROSITE" id="PS50181">
    <property type="entry name" value="FBOX"/>
    <property type="match status" value="1"/>
</dbReference>
<protein>
    <recommendedName>
        <fullName evidence="1">F-box domain-containing protein</fullName>
    </recommendedName>
</protein>
<sequence>MPKRRRNGTEGNRTIVKRSRTGPARHLLDISDEILLRMLSFLAIKDLLNIECVSRRFRSLATDRELWKVKYYDTWIRSRARNTPLIEGQDDSKRRAKAAEWLRHGHKLRNNPSVDWKRQYKIRTNWASGKAKFRELEVAYPPSPPVIAKVCQGMIFTVDRLAGLRAWSGERSLKAQLRLEPSTEATCMAVDIIDGEFHLVLGFADGSFSTYLYTDEKLFEPRSTQHSDDGPLTGVALAIPYIMTVSRTNLLALYDVETSTARESAPPAASRIAQLQSDASFSPVSLSLRRTPGNLTAAIAYAFNRLQSGWCLGLQEIRLTPAGTLLDSRLACSVETPLDVRYQGRDKRGISTRSASSLPVSLYPQLMSAPTSISYKHPFLVGTLADNTIMSFLVTSNEEKLEISSGRRLWGHTSGVSDAEVNNRGKAVSISCRGDEIRLWELEPVMTANSQPRTSTEIKAVHSLPNISALARRASGLGFAVQNMKREVSLTRRWVGFDDERVVVLGERDRKQVMALYDFT</sequence>
<dbReference type="Gene3D" id="1.20.1280.50">
    <property type="match status" value="1"/>
</dbReference>
<dbReference type="Proteomes" id="UP000019478">
    <property type="component" value="Unassembled WGS sequence"/>
</dbReference>
<dbReference type="SMART" id="SM00256">
    <property type="entry name" value="FBOX"/>
    <property type="match status" value="1"/>
</dbReference>
<dbReference type="OrthoDB" id="3219396at2759"/>
<dbReference type="STRING" id="1182542.W9XST5"/>